<dbReference type="RefSeq" id="WP_269881166.1">
    <property type="nucleotide sequence ID" value="NZ_JAQAGZ010000005.1"/>
</dbReference>
<organism evidence="2 3">
    <name type="scientific">Paenibacillus gyeongsangnamensis</name>
    <dbReference type="NCBI Taxonomy" id="3388067"/>
    <lineage>
        <taxon>Bacteria</taxon>
        <taxon>Bacillati</taxon>
        <taxon>Bacillota</taxon>
        <taxon>Bacilli</taxon>
        <taxon>Bacillales</taxon>
        <taxon>Paenibacillaceae</taxon>
        <taxon>Paenibacillus</taxon>
    </lineage>
</organism>
<protein>
    <submittedName>
        <fullName evidence="2">Uncharacterized protein</fullName>
    </submittedName>
</protein>
<accession>A0ABT4Q774</accession>
<reference evidence="2 3" key="1">
    <citation type="submission" date="2022-12" db="EMBL/GenBank/DDBJ databases">
        <title>Draft genome sequence of Paenibacillus sp. dW9.</title>
        <authorList>
            <person name="Choi E.-W."/>
            <person name="Kim D.-U."/>
        </authorList>
    </citation>
    <scope>NUCLEOTIDE SEQUENCE [LARGE SCALE GENOMIC DNA]</scope>
    <source>
        <strain evidence="3">dW9</strain>
    </source>
</reference>
<evidence type="ECO:0000313" key="3">
    <source>
        <dbReference type="Proteomes" id="UP001527882"/>
    </source>
</evidence>
<feature type="region of interest" description="Disordered" evidence="1">
    <location>
        <begin position="1"/>
        <end position="43"/>
    </location>
</feature>
<evidence type="ECO:0000313" key="2">
    <source>
        <dbReference type="EMBL" id="MCZ8512719.1"/>
    </source>
</evidence>
<dbReference type="EMBL" id="JAQAGZ010000005">
    <property type="protein sequence ID" value="MCZ8512719.1"/>
    <property type="molecule type" value="Genomic_DNA"/>
</dbReference>
<keyword evidence="3" id="KW-1185">Reference proteome</keyword>
<sequence length="43" mass="4813">MWFKEAGSDLGPEEMEEASIQEGDEADDQTEPEVGHVEWAGYI</sequence>
<comment type="caution">
    <text evidence="2">The sequence shown here is derived from an EMBL/GenBank/DDBJ whole genome shotgun (WGS) entry which is preliminary data.</text>
</comment>
<dbReference type="Proteomes" id="UP001527882">
    <property type="component" value="Unassembled WGS sequence"/>
</dbReference>
<feature type="compositionally biased region" description="Acidic residues" evidence="1">
    <location>
        <begin position="11"/>
        <end position="31"/>
    </location>
</feature>
<gene>
    <name evidence="2" type="ORF">O9H85_09890</name>
</gene>
<proteinExistence type="predicted"/>
<name>A0ABT4Q774_9BACL</name>
<evidence type="ECO:0000256" key="1">
    <source>
        <dbReference type="SAM" id="MobiDB-lite"/>
    </source>
</evidence>